<dbReference type="AlphaFoldDB" id="A0A2A4X284"/>
<dbReference type="InterPro" id="IPR012545">
    <property type="entry name" value="DUF1697"/>
</dbReference>
<gene>
    <name evidence="1" type="ORF">COB21_04190</name>
</gene>
<comment type="caution">
    <text evidence="1">The sequence shown here is derived from an EMBL/GenBank/DDBJ whole genome shotgun (WGS) entry which is preliminary data.</text>
</comment>
<dbReference type="Proteomes" id="UP000218775">
    <property type="component" value="Unassembled WGS sequence"/>
</dbReference>
<dbReference type="EMBL" id="NVUK01000026">
    <property type="protein sequence ID" value="PCI76634.1"/>
    <property type="molecule type" value="Genomic_DNA"/>
</dbReference>
<dbReference type="PANTHER" id="PTHR36439:SF1">
    <property type="entry name" value="DUF1697 DOMAIN-CONTAINING PROTEIN"/>
    <property type="match status" value="1"/>
</dbReference>
<dbReference type="Gene3D" id="3.30.70.1280">
    <property type="entry name" value="SP0830-like domains"/>
    <property type="match status" value="1"/>
</dbReference>
<dbReference type="SUPFAM" id="SSF160379">
    <property type="entry name" value="SP0830-like"/>
    <property type="match status" value="1"/>
</dbReference>
<sequence>MQYVSLLRGINVGGHKRIKMADLKELYSSLGFEEIVTYIQSGNVVFTANKQDQDLLITSIEKAIYQRYGFEVSVQVREKNVFAEAIKRCPYSGSMLVDETQVLLCFLSSIPSQEACLELQKYVKSPEQLVIDKDVVYLYCPNSYSNSKLGNNFIEKKLQVKATTRNWKSVCALQALMIA</sequence>
<dbReference type="PIRSF" id="PIRSF008502">
    <property type="entry name" value="UCP008502"/>
    <property type="match status" value="1"/>
</dbReference>
<organism evidence="1 2">
    <name type="scientific">Aerophobetes bacterium</name>
    <dbReference type="NCBI Taxonomy" id="2030807"/>
    <lineage>
        <taxon>Bacteria</taxon>
        <taxon>Candidatus Aerophobota</taxon>
    </lineage>
</organism>
<dbReference type="PANTHER" id="PTHR36439">
    <property type="entry name" value="BLL4334 PROTEIN"/>
    <property type="match status" value="1"/>
</dbReference>
<name>A0A2A4X284_UNCAE</name>
<accession>A0A2A4X284</accession>
<evidence type="ECO:0000313" key="2">
    <source>
        <dbReference type="Proteomes" id="UP000218775"/>
    </source>
</evidence>
<evidence type="ECO:0008006" key="3">
    <source>
        <dbReference type="Google" id="ProtNLM"/>
    </source>
</evidence>
<dbReference type="Pfam" id="PF08002">
    <property type="entry name" value="DUF1697"/>
    <property type="match status" value="1"/>
</dbReference>
<protein>
    <recommendedName>
        <fullName evidence="3">DUF1697 domain-containing protein</fullName>
    </recommendedName>
</protein>
<proteinExistence type="predicted"/>
<evidence type="ECO:0000313" key="1">
    <source>
        <dbReference type="EMBL" id="PCI76634.1"/>
    </source>
</evidence>
<reference evidence="2" key="1">
    <citation type="submission" date="2017-08" db="EMBL/GenBank/DDBJ databases">
        <title>A dynamic microbial community with high functional redundancy inhabits the cold, oxic subseafloor aquifer.</title>
        <authorList>
            <person name="Tully B.J."/>
            <person name="Wheat C.G."/>
            <person name="Glazer B.T."/>
            <person name="Huber J.A."/>
        </authorList>
    </citation>
    <scope>NUCLEOTIDE SEQUENCE [LARGE SCALE GENOMIC DNA]</scope>
</reference>